<dbReference type="AlphaFoldDB" id="A0A934NKZ1"/>
<evidence type="ECO:0000313" key="1">
    <source>
        <dbReference type="EMBL" id="MBJ7883112.1"/>
    </source>
</evidence>
<sequence length="141" mass="15923">MKKLIYLFVLTLGIISCSSDDVKEIDNSDLIGKWNWTGTSGGLIYFEETAETSGKTIHLTLMENYTYSITENENEISSGNYQLISKKSIYSGELERFIQFPENQQYTGIVMGGIIKTYELDKLDISDNNYDGIGSGFVRIE</sequence>
<comment type="caution">
    <text evidence="1">The sequence shown here is derived from an EMBL/GenBank/DDBJ whole genome shotgun (WGS) entry which is preliminary data.</text>
</comment>
<dbReference type="PROSITE" id="PS51257">
    <property type="entry name" value="PROKAR_LIPOPROTEIN"/>
    <property type="match status" value="1"/>
</dbReference>
<evidence type="ECO:0008006" key="3">
    <source>
        <dbReference type="Google" id="ProtNLM"/>
    </source>
</evidence>
<accession>A0A934NKZ1</accession>
<keyword evidence="2" id="KW-1185">Reference proteome</keyword>
<name>A0A934NKZ1_9FLAO</name>
<proteinExistence type="predicted"/>
<evidence type="ECO:0000313" key="2">
    <source>
        <dbReference type="Proteomes" id="UP000662373"/>
    </source>
</evidence>
<reference evidence="1 2" key="1">
    <citation type="submission" date="2020-09" db="EMBL/GenBank/DDBJ databases">
        <title>Draft genome of Gelidibacter salicanalis PAMC21136.</title>
        <authorList>
            <person name="Park H."/>
        </authorList>
    </citation>
    <scope>NUCLEOTIDE SEQUENCE [LARGE SCALE GENOMIC DNA]</scope>
    <source>
        <strain evidence="1 2">PAMC21136</strain>
    </source>
</reference>
<dbReference type="EMBL" id="JAEHJZ010000104">
    <property type="protein sequence ID" value="MBJ7883112.1"/>
    <property type="molecule type" value="Genomic_DNA"/>
</dbReference>
<gene>
    <name evidence="1" type="ORF">JEM65_21015</name>
</gene>
<dbReference type="RefSeq" id="WP_199603699.1">
    <property type="nucleotide sequence ID" value="NZ_JAEHJZ010000104.1"/>
</dbReference>
<protein>
    <recommendedName>
        <fullName evidence="3">Lipocalin-like domain-containing protein</fullName>
    </recommendedName>
</protein>
<dbReference type="Proteomes" id="UP000662373">
    <property type="component" value="Unassembled WGS sequence"/>
</dbReference>
<organism evidence="1 2">
    <name type="scientific">Gelidibacter salicanalis</name>
    <dbReference type="NCBI Taxonomy" id="291193"/>
    <lineage>
        <taxon>Bacteria</taxon>
        <taxon>Pseudomonadati</taxon>
        <taxon>Bacteroidota</taxon>
        <taxon>Flavobacteriia</taxon>
        <taxon>Flavobacteriales</taxon>
        <taxon>Flavobacteriaceae</taxon>
        <taxon>Gelidibacter</taxon>
    </lineage>
</organism>